<dbReference type="EMBL" id="CAOF01000083">
    <property type="protein sequence ID" value="CCO46323.1"/>
    <property type="molecule type" value="Genomic_DNA"/>
</dbReference>
<proteinExistence type="predicted"/>
<protein>
    <submittedName>
        <fullName evidence="1">Uncharacterized protein</fullName>
    </submittedName>
</protein>
<dbReference type="AlphaFoldDB" id="A0AAV2VPC8"/>
<evidence type="ECO:0000313" key="1">
    <source>
        <dbReference type="EMBL" id="CCO46323.1"/>
    </source>
</evidence>
<reference evidence="1 2" key="1">
    <citation type="journal article" date="2013" name="ISME J.">
        <title>Comparative genomics of pathogenic lineages of Vibrio nigripulchritudo identifies virulence-associated traits.</title>
        <authorList>
            <person name="Goudenege D."/>
            <person name="Labreuche Y."/>
            <person name="Krin E."/>
            <person name="Ansquer D."/>
            <person name="Mangenot S."/>
            <person name="Calteau A."/>
            <person name="Medigue C."/>
            <person name="Mazel D."/>
            <person name="Polz M.F."/>
            <person name="Le Roux F."/>
        </authorList>
    </citation>
    <scope>NUCLEOTIDE SEQUENCE [LARGE SCALE GENOMIC DNA]</scope>
    <source>
        <strain evidence="1 2">SOn1</strain>
    </source>
</reference>
<dbReference type="Proteomes" id="UP000018211">
    <property type="component" value="Unassembled WGS sequence"/>
</dbReference>
<accession>A0AAV2VPC8</accession>
<dbReference type="RefSeq" id="WP_022611490.1">
    <property type="nucleotide sequence ID" value="NZ_LK391965.1"/>
</dbReference>
<gene>
    <name evidence="1" type="ORF">VIBNISOn1_1730002</name>
</gene>
<name>A0AAV2VPC8_9VIBR</name>
<sequence>MPIYNAINTLKSTAPLTLQQASVFMEQLPPKVQMQIIAAIYIGRDHLHSNTWSEDVMLSTDYIDHIPPKDYAQIVYDKNSALVNYLDSIERCAANTGFNLNDL</sequence>
<comment type="caution">
    <text evidence="1">The sequence shown here is derived from an EMBL/GenBank/DDBJ whole genome shotgun (WGS) entry which is preliminary data.</text>
</comment>
<organism evidence="1 2">
    <name type="scientific">Vibrio nigripulchritudo SOn1</name>
    <dbReference type="NCBI Taxonomy" id="1238450"/>
    <lineage>
        <taxon>Bacteria</taxon>
        <taxon>Pseudomonadati</taxon>
        <taxon>Pseudomonadota</taxon>
        <taxon>Gammaproteobacteria</taxon>
        <taxon>Vibrionales</taxon>
        <taxon>Vibrionaceae</taxon>
        <taxon>Vibrio</taxon>
    </lineage>
</organism>
<evidence type="ECO:0000313" key="2">
    <source>
        <dbReference type="Proteomes" id="UP000018211"/>
    </source>
</evidence>